<name>A0A931CG88_9ACTN</name>
<gene>
    <name evidence="2" type="ORF">I4J89_42225</name>
</gene>
<evidence type="ECO:0000313" key="3">
    <source>
        <dbReference type="Proteomes" id="UP000598146"/>
    </source>
</evidence>
<evidence type="ECO:0000313" key="2">
    <source>
        <dbReference type="EMBL" id="MBG0568069.1"/>
    </source>
</evidence>
<reference evidence="2" key="1">
    <citation type="submission" date="2020-11" db="EMBL/GenBank/DDBJ databases">
        <title>Isolation and identification of active actinomycetes.</title>
        <authorList>
            <person name="Sun X."/>
        </authorList>
    </citation>
    <scope>NUCLEOTIDE SEQUENCE</scope>
    <source>
        <strain evidence="2">NEAU-A11</strain>
    </source>
</reference>
<protein>
    <submittedName>
        <fullName evidence="2">RICIN domain-containing protein</fullName>
    </submittedName>
</protein>
<dbReference type="InterPro" id="IPR000772">
    <property type="entry name" value="Ricin_B_lectin"/>
</dbReference>
<dbReference type="InterPro" id="IPR035992">
    <property type="entry name" value="Ricin_B-like_lectins"/>
</dbReference>
<dbReference type="Pfam" id="PF14200">
    <property type="entry name" value="RicinB_lectin_2"/>
    <property type="match status" value="1"/>
</dbReference>
<evidence type="ECO:0000259" key="1">
    <source>
        <dbReference type="Pfam" id="PF14200"/>
    </source>
</evidence>
<dbReference type="EMBL" id="JADQTO010000033">
    <property type="protein sequence ID" value="MBG0568069.1"/>
    <property type="molecule type" value="Genomic_DNA"/>
</dbReference>
<sequence length="40" mass="4699">MKRKSGKCLTNRNDSRANGAELLQYTCNDKTKQLWTRHTM</sequence>
<accession>A0A931CG88</accession>
<keyword evidence="3" id="KW-1185">Reference proteome</keyword>
<dbReference type="CDD" id="cd00161">
    <property type="entry name" value="beta-trefoil_Ricin-like"/>
    <property type="match status" value="1"/>
</dbReference>
<dbReference type="AlphaFoldDB" id="A0A931CG88"/>
<comment type="caution">
    <text evidence="2">The sequence shown here is derived from an EMBL/GenBank/DDBJ whole genome shotgun (WGS) entry which is preliminary data.</text>
</comment>
<dbReference type="SUPFAM" id="SSF50370">
    <property type="entry name" value="Ricin B-like lectins"/>
    <property type="match status" value="1"/>
</dbReference>
<proteinExistence type="predicted"/>
<dbReference type="RefSeq" id="WP_196419837.1">
    <property type="nucleotide sequence ID" value="NZ_JADQTO010000033.1"/>
</dbReference>
<dbReference type="Proteomes" id="UP000598146">
    <property type="component" value="Unassembled WGS sequence"/>
</dbReference>
<feature type="domain" description="Ricin B lectin" evidence="1">
    <location>
        <begin position="3"/>
        <end position="36"/>
    </location>
</feature>
<dbReference type="Gene3D" id="2.80.10.50">
    <property type="match status" value="1"/>
</dbReference>
<organism evidence="2 3">
    <name type="scientific">Actinoplanes aureus</name>
    <dbReference type="NCBI Taxonomy" id="2792083"/>
    <lineage>
        <taxon>Bacteria</taxon>
        <taxon>Bacillati</taxon>
        <taxon>Actinomycetota</taxon>
        <taxon>Actinomycetes</taxon>
        <taxon>Micromonosporales</taxon>
        <taxon>Micromonosporaceae</taxon>
        <taxon>Actinoplanes</taxon>
    </lineage>
</organism>